<evidence type="ECO:0000313" key="2">
    <source>
        <dbReference type="EMBL" id="MPC79310.1"/>
    </source>
</evidence>
<sequence>MKTQQGPADDVSSRAAGAAETSRMSHPPQQMEVEQALTDLLYVLVMWVVTSPAHHQPNACVGQVSYPQTPHAQVRGRTPASQPHSCTASPNTQAGSVCVNL</sequence>
<feature type="region of interest" description="Disordered" evidence="1">
    <location>
        <begin position="70"/>
        <end position="101"/>
    </location>
</feature>
<feature type="region of interest" description="Disordered" evidence="1">
    <location>
        <begin position="1"/>
        <end position="30"/>
    </location>
</feature>
<feature type="compositionally biased region" description="Polar residues" evidence="1">
    <location>
        <begin position="79"/>
        <end position="95"/>
    </location>
</feature>
<reference evidence="2 3" key="1">
    <citation type="submission" date="2019-05" db="EMBL/GenBank/DDBJ databases">
        <title>Another draft genome of Portunus trituberculatus and its Hox gene families provides insights of decapod evolution.</title>
        <authorList>
            <person name="Jeong J.-H."/>
            <person name="Song I."/>
            <person name="Kim S."/>
            <person name="Choi T."/>
            <person name="Kim D."/>
            <person name="Ryu S."/>
            <person name="Kim W."/>
        </authorList>
    </citation>
    <scope>NUCLEOTIDE SEQUENCE [LARGE SCALE GENOMIC DNA]</scope>
    <source>
        <tissue evidence="2">Muscle</tissue>
    </source>
</reference>
<accession>A0A5B7I412</accession>
<evidence type="ECO:0000313" key="3">
    <source>
        <dbReference type="Proteomes" id="UP000324222"/>
    </source>
</evidence>
<protein>
    <submittedName>
        <fullName evidence="2">Uncharacterized protein</fullName>
    </submittedName>
</protein>
<comment type="caution">
    <text evidence="2">The sequence shown here is derived from an EMBL/GenBank/DDBJ whole genome shotgun (WGS) entry which is preliminary data.</text>
</comment>
<name>A0A5B7I412_PORTR</name>
<dbReference type="EMBL" id="VSRR010050793">
    <property type="protein sequence ID" value="MPC79310.1"/>
    <property type="molecule type" value="Genomic_DNA"/>
</dbReference>
<keyword evidence="3" id="KW-1185">Reference proteome</keyword>
<evidence type="ECO:0000256" key="1">
    <source>
        <dbReference type="SAM" id="MobiDB-lite"/>
    </source>
</evidence>
<proteinExistence type="predicted"/>
<organism evidence="2 3">
    <name type="scientific">Portunus trituberculatus</name>
    <name type="common">Swimming crab</name>
    <name type="synonym">Neptunus trituberculatus</name>
    <dbReference type="NCBI Taxonomy" id="210409"/>
    <lineage>
        <taxon>Eukaryota</taxon>
        <taxon>Metazoa</taxon>
        <taxon>Ecdysozoa</taxon>
        <taxon>Arthropoda</taxon>
        <taxon>Crustacea</taxon>
        <taxon>Multicrustacea</taxon>
        <taxon>Malacostraca</taxon>
        <taxon>Eumalacostraca</taxon>
        <taxon>Eucarida</taxon>
        <taxon>Decapoda</taxon>
        <taxon>Pleocyemata</taxon>
        <taxon>Brachyura</taxon>
        <taxon>Eubrachyura</taxon>
        <taxon>Portunoidea</taxon>
        <taxon>Portunidae</taxon>
        <taxon>Portuninae</taxon>
        <taxon>Portunus</taxon>
    </lineage>
</organism>
<gene>
    <name evidence="2" type="ORF">E2C01_073832</name>
</gene>
<dbReference type="Proteomes" id="UP000324222">
    <property type="component" value="Unassembled WGS sequence"/>
</dbReference>
<dbReference type="AlphaFoldDB" id="A0A5B7I412"/>